<feature type="region of interest" description="Disordered" evidence="3">
    <location>
        <begin position="308"/>
        <end position="706"/>
    </location>
</feature>
<comment type="function">
    <text evidence="2">Introduces a single-strand break via transesterification at a target site in duplex DNA. Releases the supercoiling and torsional tension of DNA introduced during the DNA replication and transcription by transiently cleaving and rejoining one strand of the DNA duplex. The scissile phosphodiester is attacked by the catalytic tyrosine of the enzyme, resulting in the formation of a DNA-(5'-phosphotyrosyl)-enzyme intermediate and the expulsion of a 3'-OH DNA strand.</text>
</comment>
<feature type="compositionally biased region" description="Basic and acidic residues" evidence="3">
    <location>
        <begin position="413"/>
        <end position="422"/>
    </location>
</feature>
<comment type="caution">
    <text evidence="5">The sequence shown here is derived from an EMBL/GenBank/DDBJ whole genome shotgun (WGS) entry which is preliminary data.</text>
</comment>
<comment type="similarity">
    <text evidence="2">Belongs to the type IA topoisomerase family.</text>
</comment>
<dbReference type="PANTHER" id="PTHR11390:SF20">
    <property type="entry name" value="DNA TOPOISOMERASE 3-BETA-1"/>
    <property type="match status" value="1"/>
</dbReference>
<sequence length="706" mass="76981">MEEHGVGTDATMAHHISNVISRSYVKLDKDYDTRKLAPTGLGLALIHAYTLIDPGLVQPTVRAAIENAVNRVATGHAQKHEVVQQAVQIFQKKFQDRLFKGRADRVPMMLAMAYTKDRKAVQGKAANVLAQWDYAQKHMAAIQLEHLLGARGGVSLQETPTRRRRRWPPASACGSTGSKEAAPQLNDMMAVVDHLNAENGRWHVRMVSGEVKALKPDNLSPVVNPFSPGYVVCVHGLTGAKELNGKEGICQNWDASAGRWKVKLILDDKEDIRNVKPENLHAAESWGPAAEKAKVLYREELEALGFTSGAGGAPMMKPAGTWQQDSYSMRRGRSSAWEEWEDKEEANKDEQKPKGTWAEEDWEKWDKWDDDAGGDEKKRKWNNDWTDSEWSDWKDKKQKDPEWQDWGGGGGEAGEKKAEWKSPQKPQWEQGGQADHSPQVMKPPPKVVQPPARPPKPPEPEAPLSEVEKKAAQLGMTPEAYMRLAAAGAALGRHPPGTTPLPPKAPAPPPPGNWHQDRPAGDPDPSDWDDRGQQQNGWDDRGRGRRDDHGPQGEWQEDRGRGRRDDWDDRRRDDRRDDRRDAGRDRRDERRDADPNHMPLGDRGRQEERGGRTTAAAGTTGTSGTTAGGERTSRTAGAGTRGTTAGAGAVTSGTSATAAAEAGGTTAAAEAAATTAATTGGAGTTAETSAGTGGTIAGTRTRTTCR</sequence>
<keyword evidence="2" id="KW-0799">Topoisomerase</keyword>
<feature type="compositionally biased region" description="Low complexity" evidence="3">
    <location>
        <begin position="483"/>
        <end position="496"/>
    </location>
</feature>
<keyword evidence="6" id="KW-1185">Reference proteome</keyword>
<evidence type="ECO:0000313" key="6">
    <source>
        <dbReference type="Proteomes" id="UP001189429"/>
    </source>
</evidence>
<feature type="compositionally biased region" description="Pro residues" evidence="3">
    <location>
        <begin position="441"/>
        <end position="461"/>
    </location>
</feature>
<proteinExistence type="inferred from homology"/>
<keyword evidence="1 2" id="KW-0413">Isomerase</keyword>
<dbReference type="InterPro" id="IPR000380">
    <property type="entry name" value="Topo_IA"/>
</dbReference>
<evidence type="ECO:0000259" key="4">
    <source>
        <dbReference type="PROSITE" id="PS52039"/>
    </source>
</evidence>
<feature type="region of interest" description="Disordered" evidence="3">
    <location>
        <begin position="156"/>
        <end position="179"/>
    </location>
</feature>
<dbReference type="EC" id="5.6.2.1" evidence="2"/>
<evidence type="ECO:0000256" key="1">
    <source>
        <dbReference type="ARBA" id="ARBA00023235"/>
    </source>
</evidence>
<feature type="compositionally biased region" description="Low complexity" evidence="3">
    <location>
        <begin position="612"/>
        <end position="690"/>
    </location>
</feature>
<evidence type="ECO:0000313" key="5">
    <source>
        <dbReference type="EMBL" id="CAK0837620.1"/>
    </source>
</evidence>
<dbReference type="SUPFAM" id="SSF56712">
    <property type="entry name" value="Prokaryotic type I DNA topoisomerase"/>
    <property type="match status" value="1"/>
</dbReference>
<dbReference type="InterPro" id="IPR013497">
    <property type="entry name" value="Topo_IA_cen"/>
</dbReference>
<feature type="compositionally biased region" description="Pro residues" evidence="3">
    <location>
        <begin position="497"/>
        <end position="512"/>
    </location>
</feature>
<dbReference type="PANTHER" id="PTHR11390">
    <property type="entry name" value="PROKARYOTIC DNA TOPOISOMERASE"/>
    <property type="match status" value="1"/>
</dbReference>
<feature type="compositionally biased region" description="Acidic residues" evidence="3">
    <location>
        <begin position="358"/>
        <end position="373"/>
    </location>
</feature>
<gene>
    <name evidence="5" type="ORF">PCOR1329_LOCUS33765</name>
</gene>
<dbReference type="InterPro" id="IPR023405">
    <property type="entry name" value="Topo_IA_core_domain"/>
</dbReference>
<organism evidence="5 6">
    <name type="scientific">Prorocentrum cordatum</name>
    <dbReference type="NCBI Taxonomy" id="2364126"/>
    <lineage>
        <taxon>Eukaryota</taxon>
        <taxon>Sar</taxon>
        <taxon>Alveolata</taxon>
        <taxon>Dinophyceae</taxon>
        <taxon>Prorocentrales</taxon>
        <taxon>Prorocentraceae</taxon>
        <taxon>Prorocentrum</taxon>
    </lineage>
</organism>
<dbReference type="PROSITE" id="PS52039">
    <property type="entry name" value="TOPO_IA_2"/>
    <property type="match status" value="1"/>
</dbReference>
<dbReference type="Proteomes" id="UP001189429">
    <property type="component" value="Unassembled WGS sequence"/>
</dbReference>
<feature type="compositionally biased region" description="Basic and acidic residues" evidence="3">
    <location>
        <begin position="391"/>
        <end position="402"/>
    </location>
</feature>
<keyword evidence="2" id="KW-0238">DNA-binding</keyword>
<comment type="catalytic activity">
    <reaction evidence="2">
        <text>ATP-independent breakage of single-stranded DNA, followed by passage and rejoining.</text>
        <dbReference type="EC" id="5.6.2.1"/>
    </reaction>
</comment>
<feature type="compositionally biased region" description="Low complexity" evidence="3">
    <location>
        <begin position="697"/>
        <end position="706"/>
    </location>
</feature>
<dbReference type="Pfam" id="PF01131">
    <property type="entry name" value="Topoisom_bac"/>
    <property type="match status" value="1"/>
</dbReference>
<evidence type="ECO:0000256" key="3">
    <source>
        <dbReference type="SAM" id="MobiDB-lite"/>
    </source>
</evidence>
<dbReference type="EMBL" id="CAUYUJ010014167">
    <property type="protein sequence ID" value="CAK0837620.1"/>
    <property type="molecule type" value="Genomic_DNA"/>
</dbReference>
<accession>A0ABN9SZ74</accession>
<dbReference type="InterPro" id="IPR013824">
    <property type="entry name" value="Topo_IA_cen_sub1"/>
</dbReference>
<reference evidence="5" key="1">
    <citation type="submission" date="2023-10" db="EMBL/GenBank/DDBJ databases">
        <authorList>
            <person name="Chen Y."/>
            <person name="Shah S."/>
            <person name="Dougan E. K."/>
            <person name="Thang M."/>
            <person name="Chan C."/>
        </authorList>
    </citation>
    <scope>NUCLEOTIDE SEQUENCE [LARGE SCALE GENOMIC DNA]</scope>
</reference>
<feature type="domain" description="Topo IA-type catalytic" evidence="4">
    <location>
        <begin position="1"/>
        <end position="94"/>
    </location>
</feature>
<protein>
    <recommendedName>
        <fullName evidence="2">DNA topoisomerase</fullName>
        <ecNumber evidence="2">5.6.2.1</ecNumber>
    </recommendedName>
</protein>
<evidence type="ECO:0000256" key="2">
    <source>
        <dbReference type="RuleBase" id="RU362092"/>
    </source>
</evidence>
<name>A0ABN9SZ74_9DINO</name>
<feature type="compositionally biased region" description="Basic and acidic residues" evidence="3">
    <location>
        <begin position="528"/>
        <end position="611"/>
    </location>
</feature>
<dbReference type="Gene3D" id="1.10.460.10">
    <property type="entry name" value="Topoisomerase I, domain 2"/>
    <property type="match status" value="1"/>
</dbReference>